<protein>
    <submittedName>
        <fullName evidence="1">VOC family protein</fullName>
    </submittedName>
</protein>
<sequence>MRPPSSTPERQHFVQVAYHVADIDEAMPRFARMMGIGPFLVRRHIGLEPVSYRGEPSALDISAAHAQAGPLQIELVMQHCSNRSAFRDMYAASEEGLHHLALFPENYDAMIAHYRAQGHEVATELVTPEKRGAAHIDTTAALGHMVEVYRVNETLYDFYRAVADAARDWEGETIAIEV</sequence>
<gene>
    <name evidence="1" type="ORF">P7228_01475</name>
</gene>
<proteinExistence type="predicted"/>
<name>A0ABY8FWZ8_9SPHN</name>
<dbReference type="Gene3D" id="3.10.180.10">
    <property type="entry name" value="2,3-Dihydroxybiphenyl 1,2-Dioxygenase, domain 1"/>
    <property type="match status" value="1"/>
</dbReference>
<dbReference type="EMBL" id="CP121106">
    <property type="protein sequence ID" value="WFL77766.1"/>
    <property type="molecule type" value="Genomic_DNA"/>
</dbReference>
<dbReference type="RefSeq" id="WP_278016458.1">
    <property type="nucleotide sequence ID" value="NZ_CP121106.1"/>
</dbReference>
<accession>A0ABY8FWZ8</accession>
<dbReference type="SUPFAM" id="SSF54593">
    <property type="entry name" value="Glyoxalase/Bleomycin resistance protein/Dihydroxybiphenyl dioxygenase"/>
    <property type="match status" value="1"/>
</dbReference>
<organism evidence="1 2">
    <name type="scientific">Altererythrobacter arenosus</name>
    <dbReference type="NCBI Taxonomy" id="3032592"/>
    <lineage>
        <taxon>Bacteria</taxon>
        <taxon>Pseudomonadati</taxon>
        <taxon>Pseudomonadota</taxon>
        <taxon>Alphaproteobacteria</taxon>
        <taxon>Sphingomonadales</taxon>
        <taxon>Erythrobacteraceae</taxon>
        <taxon>Altererythrobacter</taxon>
    </lineage>
</organism>
<dbReference type="InterPro" id="IPR029068">
    <property type="entry name" value="Glyas_Bleomycin-R_OHBP_Dase"/>
</dbReference>
<evidence type="ECO:0000313" key="1">
    <source>
        <dbReference type="EMBL" id="WFL77766.1"/>
    </source>
</evidence>
<reference evidence="1 2" key="1">
    <citation type="submission" date="2023-03" db="EMBL/GenBank/DDBJ databases">
        <title>Altererythrobacter sp. CAU 1644 isolated from sand.</title>
        <authorList>
            <person name="Kim W."/>
        </authorList>
    </citation>
    <scope>NUCLEOTIDE SEQUENCE [LARGE SCALE GENOMIC DNA]</scope>
    <source>
        <strain evidence="1 2">CAU 1644</strain>
    </source>
</reference>
<dbReference type="Pfam" id="PF13669">
    <property type="entry name" value="Glyoxalase_4"/>
    <property type="match status" value="1"/>
</dbReference>
<keyword evidence="2" id="KW-1185">Reference proteome</keyword>
<evidence type="ECO:0000313" key="2">
    <source>
        <dbReference type="Proteomes" id="UP001215827"/>
    </source>
</evidence>
<dbReference type="Proteomes" id="UP001215827">
    <property type="component" value="Chromosome"/>
</dbReference>